<evidence type="ECO:0000313" key="2">
    <source>
        <dbReference type="Proteomes" id="UP000190973"/>
    </source>
</evidence>
<dbReference type="Proteomes" id="UP000190973">
    <property type="component" value="Unassembled WGS sequence"/>
</dbReference>
<dbReference type="InterPro" id="IPR016181">
    <property type="entry name" value="Acyl_CoA_acyltransferase"/>
</dbReference>
<reference evidence="1 2" key="1">
    <citation type="submission" date="2016-05" db="EMBL/GenBank/DDBJ databases">
        <title>Microbial solvent formation.</title>
        <authorList>
            <person name="Poehlein A."/>
            <person name="Montoya Solano J.D."/>
            <person name="Flitsch S."/>
            <person name="Krabben P."/>
            <person name="Duerre P."/>
            <person name="Daniel R."/>
        </authorList>
    </citation>
    <scope>NUCLEOTIDE SEQUENCE [LARGE SCALE GENOMIC DNA]</scope>
    <source>
        <strain evidence="1 2">DSM 53</strain>
    </source>
</reference>
<organism evidence="1 2">
    <name type="scientific">Clostridium beijerinckii</name>
    <name type="common">Clostridium MP</name>
    <dbReference type="NCBI Taxonomy" id="1520"/>
    <lineage>
        <taxon>Bacteria</taxon>
        <taxon>Bacillati</taxon>
        <taxon>Bacillota</taxon>
        <taxon>Clostridia</taxon>
        <taxon>Eubacteriales</taxon>
        <taxon>Clostridiaceae</taxon>
        <taxon>Clostridium</taxon>
    </lineage>
</organism>
<dbReference type="RefSeq" id="WP_077840384.1">
    <property type="nucleotide sequence ID" value="NZ_JABTAE010000001.1"/>
</dbReference>
<sequence length="169" mass="19547">MNLREAEEKDFEIIYMMGYDAWGDGLSKPDYLLNCKSSIKYANGKWYLLENDDKVLSSSLLIHNLNHLNCGTGLEIRGIGSISTPIHLRRKGYGSNLIEKTMSYINRDIPIDIWFLYSDIGADFYNKLKFEALPNNFQKRTSSLLMAYCQPNTWDINTNVPQIEIPNYF</sequence>
<evidence type="ECO:0008006" key="3">
    <source>
        <dbReference type="Google" id="ProtNLM"/>
    </source>
</evidence>
<accession>A0A1S8RXW2</accession>
<protein>
    <recommendedName>
        <fullName evidence="3">GNAT family N-acetyltransferase</fullName>
    </recommendedName>
</protein>
<dbReference type="AlphaFoldDB" id="A0A1S8RXW2"/>
<dbReference type="Gene3D" id="3.40.630.30">
    <property type="match status" value="1"/>
</dbReference>
<dbReference type="SUPFAM" id="SSF55729">
    <property type="entry name" value="Acyl-CoA N-acyltransferases (Nat)"/>
    <property type="match status" value="1"/>
</dbReference>
<comment type="caution">
    <text evidence="1">The sequence shown here is derived from an EMBL/GenBank/DDBJ whole genome shotgun (WGS) entry which is preliminary data.</text>
</comment>
<dbReference type="EMBL" id="LZZI01000107">
    <property type="protein sequence ID" value="OOM58028.1"/>
    <property type="molecule type" value="Genomic_DNA"/>
</dbReference>
<proteinExistence type="predicted"/>
<name>A0A1S8RXW2_CLOBE</name>
<gene>
    <name evidence="1" type="ORF">CLBCK_41110</name>
</gene>
<dbReference type="Pfam" id="PF13527">
    <property type="entry name" value="Acetyltransf_9"/>
    <property type="match status" value="1"/>
</dbReference>
<evidence type="ECO:0000313" key="1">
    <source>
        <dbReference type="EMBL" id="OOM58028.1"/>
    </source>
</evidence>